<dbReference type="SUPFAM" id="SSF53474">
    <property type="entry name" value="alpha/beta-Hydrolases"/>
    <property type="match status" value="1"/>
</dbReference>
<dbReference type="KEGG" id="paro:CUV01_14805"/>
<dbReference type="AlphaFoldDB" id="A0A2K9EKA5"/>
<evidence type="ECO:0000313" key="3">
    <source>
        <dbReference type="EMBL" id="AUH35478.1"/>
    </source>
</evidence>
<evidence type="ECO:0000313" key="4">
    <source>
        <dbReference type="Proteomes" id="UP000233742"/>
    </source>
</evidence>
<keyword evidence="4" id="KW-1185">Reference proteome</keyword>
<protein>
    <submittedName>
        <fullName evidence="3">Alpha/beta hydrolase</fullName>
    </submittedName>
</protein>
<proteinExistence type="predicted"/>
<name>A0A2K9EKA5_9RHOB</name>
<gene>
    <name evidence="3" type="ORF">CUV01_14805</name>
</gene>
<dbReference type="InterPro" id="IPR000639">
    <property type="entry name" value="Epox_hydrolase-like"/>
</dbReference>
<accession>A0A2K9EKA5</accession>
<dbReference type="PANTHER" id="PTHR46118:SF4">
    <property type="entry name" value="PROTEIN ABHD11"/>
    <property type="match status" value="1"/>
</dbReference>
<keyword evidence="1 3" id="KW-0378">Hydrolase</keyword>
<evidence type="ECO:0000259" key="2">
    <source>
        <dbReference type="Pfam" id="PF00561"/>
    </source>
</evidence>
<sequence>MMLNTTISGDGPGTPILLAHGLFGQGRNLGGIARRLDEGRRVISVDMRNHGDSFHDDDHSYAALADDLAQVIEANGGQADVIGHSMGGKAAMMLALTQPDLVNRLVVMDIAPVAYTHDQSGYIDLMEALDLSGVDRRSEADRRLAETLHAPSLRAFFLQSLDLKSQPPRWTLNLKVLRDQMDKLVGWPDDQVTAGNFSGPVLCLAGAQSDYVDANGEAEIMRLFPQAKIQRIEGADHWLHGDKPAETAEAIADFLPQD</sequence>
<organism evidence="3 4">
    <name type="scientific">Paracoccus tegillarcae</name>
    <dbReference type="NCBI Taxonomy" id="1529068"/>
    <lineage>
        <taxon>Bacteria</taxon>
        <taxon>Pseudomonadati</taxon>
        <taxon>Pseudomonadota</taxon>
        <taxon>Alphaproteobacteria</taxon>
        <taxon>Rhodobacterales</taxon>
        <taxon>Paracoccaceae</taxon>
        <taxon>Paracoccus</taxon>
    </lineage>
</organism>
<dbReference type="OrthoDB" id="9808398at2"/>
<feature type="domain" description="AB hydrolase-1" evidence="2">
    <location>
        <begin position="15"/>
        <end position="244"/>
    </location>
</feature>
<dbReference type="InterPro" id="IPR029058">
    <property type="entry name" value="AB_hydrolase_fold"/>
</dbReference>
<evidence type="ECO:0000256" key="1">
    <source>
        <dbReference type="ARBA" id="ARBA00022801"/>
    </source>
</evidence>
<dbReference type="Pfam" id="PF00561">
    <property type="entry name" value="Abhydrolase_1"/>
    <property type="match status" value="1"/>
</dbReference>
<dbReference type="Proteomes" id="UP000233742">
    <property type="component" value="Chromosome"/>
</dbReference>
<dbReference type="PRINTS" id="PR00412">
    <property type="entry name" value="EPOXHYDRLASE"/>
</dbReference>
<dbReference type="GO" id="GO:0016787">
    <property type="term" value="F:hydrolase activity"/>
    <property type="evidence" value="ECO:0007669"/>
    <property type="project" value="UniProtKB-KW"/>
</dbReference>
<dbReference type="InterPro" id="IPR000073">
    <property type="entry name" value="AB_hydrolase_1"/>
</dbReference>
<dbReference type="EMBL" id="CP025408">
    <property type="protein sequence ID" value="AUH35478.1"/>
    <property type="molecule type" value="Genomic_DNA"/>
</dbReference>
<reference evidence="3 4" key="1">
    <citation type="submission" date="2017-12" db="EMBL/GenBank/DDBJ databases">
        <authorList>
            <person name="Hurst M.R.H."/>
        </authorList>
    </citation>
    <scope>NUCLEOTIDE SEQUENCE [LARGE SCALE GENOMIC DNA]</scope>
    <source>
        <strain evidence="3 4">BM15</strain>
    </source>
</reference>
<dbReference type="Gene3D" id="3.40.50.1820">
    <property type="entry name" value="alpha/beta hydrolase"/>
    <property type="match status" value="1"/>
</dbReference>
<dbReference type="PRINTS" id="PR00111">
    <property type="entry name" value="ABHYDROLASE"/>
</dbReference>
<dbReference type="PANTHER" id="PTHR46118">
    <property type="entry name" value="PROTEIN ABHD11"/>
    <property type="match status" value="1"/>
</dbReference>